<comment type="caution">
    <text evidence="1">The sequence shown here is derived from an EMBL/GenBank/DDBJ whole genome shotgun (WGS) entry which is preliminary data.</text>
</comment>
<protein>
    <recommendedName>
        <fullName evidence="3">Secreted protein</fullName>
    </recommendedName>
</protein>
<dbReference type="Proteomes" id="UP001189429">
    <property type="component" value="Unassembled WGS sequence"/>
</dbReference>
<evidence type="ECO:0000313" key="1">
    <source>
        <dbReference type="EMBL" id="CAK0803118.1"/>
    </source>
</evidence>
<name>A0ABN9QB60_9DINO</name>
<keyword evidence="2" id="KW-1185">Reference proteome</keyword>
<proteinExistence type="predicted"/>
<sequence>MCLWSGVWAWALADTSVDFHHTVDAVVDALGECDGLGPIWGPGGPPVLALPALAAPAAADVDHVFPHAFRVKSASPSRFDRTGSRVSSVVAFSLCRDPWEASGLHDAPRGLREKSHVRMLFAG</sequence>
<evidence type="ECO:0008006" key="3">
    <source>
        <dbReference type="Google" id="ProtNLM"/>
    </source>
</evidence>
<dbReference type="EMBL" id="CAUYUJ010002952">
    <property type="protein sequence ID" value="CAK0803118.1"/>
    <property type="molecule type" value="Genomic_DNA"/>
</dbReference>
<reference evidence="1" key="1">
    <citation type="submission" date="2023-10" db="EMBL/GenBank/DDBJ databases">
        <authorList>
            <person name="Chen Y."/>
            <person name="Shah S."/>
            <person name="Dougan E. K."/>
            <person name="Thang M."/>
            <person name="Chan C."/>
        </authorList>
    </citation>
    <scope>NUCLEOTIDE SEQUENCE [LARGE SCALE GENOMIC DNA]</scope>
</reference>
<accession>A0ABN9QB60</accession>
<evidence type="ECO:0000313" key="2">
    <source>
        <dbReference type="Proteomes" id="UP001189429"/>
    </source>
</evidence>
<gene>
    <name evidence="1" type="ORF">PCOR1329_LOCUS10414</name>
</gene>
<organism evidence="1 2">
    <name type="scientific">Prorocentrum cordatum</name>
    <dbReference type="NCBI Taxonomy" id="2364126"/>
    <lineage>
        <taxon>Eukaryota</taxon>
        <taxon>Sar</taxon>
        <taxon>Alveolata</taxon>
        <taxon>Dinophyceae</taxon>
        <taxon>Prorocentrales</taxon>
        <taxon>Prorocentraceae</taxon>
        <taxon>Prorocentrum</taxon>
    </lineage>
</organism>